<dbReference type="Pfam" id="PF01522">
    <property type="entry name" value="Polysacc_deac_1"/>
    <property type="match status" value="1"/>
</dbReference>
<dbReference type="EMBL" id="MLJW01000006">
    <property type="protein sequence ID" value="OIR16898.1"/>
    <property type="molecule type" value="Genomic_DNA"/>
</dbReference>
<evidence type="ECO:0000259" key="1">
    <source>
        <dbReference type="PROSITE" id="PS51677"/>
    </source>
</evidence>
<dbReference type="Gene3D" id="3.20.20.370">
    <property type="entry name" value="Glycoside hydrolase/deacetylase"/>
    <property type="match status" value="1"/>
</dbReference>
<accession>A0A1J5T7P7</accession>
<feature type="domain" description="NodB homology" evidence="1">
    <location>
        <begin position="38"/>
        <end position="248"/>
    </location>
</feature>
<organism evidence="2">
    <name type="scientific">mine drainage metagenome</name>
    <dbReference type="NCBI Taxonomy" id="410659"/>
    <lineage>
        <taxon>unclassified sequences</taxon>
        <taxon>metagenomes</taxon>
        <taxon>ecological metagenomes</taxon>
    </lineage>
</organism>
<protein>
    <submittedName>
        <fullName evidence="2">Polysaccharide deacetylase</fullName>
    </submittedName>
</protein>
<dbReference type="GO" id="GO:0005975">
    <property type="term" value="P:carbohydrate metabolic process"/>
    <property type="evidence" value="ECO:0007669"/>
    <property type="project" value="InterPro"/>
</dbReference>
<evidence type="ECO:0000313" key="2">
    <source>
        <dbReference type="EMBL" id="OIR16898.1"/>
    </source>
</evidence>
<dbReference type="PANTHER" id="PTHR10587:SF134">
    <property type="entry name" value="SECRETED PROTEIN"/>
    <property type="match status" value="1"/>
</dbReference>
<name>A0A1J5T7P7_9ZZZZ</name>
<dbReference type="AlphaFoldDB" id="A0A1J5T7P7"/>
<dbReference type="PROSITE" id="PS51677">
    <property type="entry name" value="NODB"/>
    <property type="match status" value="1"/>
</dbReference>
<proteinExistence type="predicted"/>
<dbReference type="InterPro" id="IPR011330">
    <property type="entry name" value="Glyco_hydro/deAcase_b/a-brl"/>
</dbReference>
<dbReference type="CDD" id="cd10955">
    <property type="entry name" value="CE4_BH0857_like"/>
    <property type="match status" value="1"/>
</dbReference>
<dbReference type="PANTHER" id="PTHR10587">
    <property type="entry name" value="GLYCOSYL TRANSFERASE-RELATED"/>
    <property type="match status" value="1"/>
</dbReference>
<gene>
    <name evidence="2" type="ORF">GALL_27190</name>
</gene>
<dbReference type="SUPFAM" id="SSF88713">
    <property type="entry name" value="Glycoside hydrolase/deacetylase"/>
    <property type="match status" value="1"/>
</dbReference>
<dbReference type="GO" id="GO:0016810">
    <property type="term" value="F:hydrolase activity, acting on carbon-nitrogen (but not peptide) bonds"/>
    <property type="evidence" value="ECO:0007669"/>
    <property type="project" value="InterPro"/>
</dbReference>
<reference evidence="2" key="1">
    <citation type="submission" date="2016-10" db="EMBL/GenBank/DDBJ databases">
        <title>Sequence of Gallionella enrichment culture.</title>
        <authorList>
            <person name="Poehlein A."/>
            <person name="Muehling M."/>
            <person name="Daniel R."/>
        </authorList>
    </citation>
    <scope>NUCLEOTIDE SEQUENCE</scope>
</reference>
<dbReference type="InterPro" id="IPR050248">
    <property type="entry name" value="Polysacc_deacetylase_ArnD"/>
</dbReference>
<sequence>MKTAFLILALTLAPFAAGAEPQPVEIHTRLASTIAADKKVALTLDACSGKYDDDLIDFLIRNRIPATIFATKKWLDRNPHGLSVIKAHLDLFDVENHGEKHIPAIIGTDRNVYGIPGEPDVIHLRREVVEGARAVEKATGIAPHWYRDATGEYDPQAIQEIDKLGYKIAGFSVNADQGATAKKAAIEKRLEKVMPGDVIIAHMNKPASDSAEGLAVGLAYLLKAGFVFVRLDQVDLQVIPAKAAKKSP</sequence>
<dbReference type="InterPro" id="IPR002509">
    <property type="entry name" value="NODB_dom"/>
</dbReference>
<comment type="caution">
    <text evidence="2">The sequence shown here is derived from an EMBL/GenBank/DDBJ whole genome shotgun (WGS) entry which is preliminary data.</text>
</comment>